<dbReference type="Proteomes" id="UP001244011">
    <property type="component" value="Unassembled WGS sequence"/>
</dbReference>
<comment type="caution">
    <text evidence="2">The sequence shown here is derived from an EMBL/GenBank/DDBJ whole genome shotgun (WGS) entry which is preliminary data.</text>
</comment>
<accession>A0AAJ0C148</accession>
<dbReference type="AlphaFoldDB" id="A0AAJ0C148"/>
<feature type="compositionally biased region" description="Basic and acidic residues" evidence="1">
    <location>
        <begin position="146"/>
        <end position="159"/>
    </location>
</feature>
<feature type="compositionally biased region" description="Polar residues" evidence="1">
    <location>
        <begin position="386"/>
        <end position="407"/>
    </location>
</feature>
<feature type="compositionally biased region" description="Low complexity" evidence="1">
    <location>
        <begin position="516"/>
        <end position="527"/>
    </location>
</feature>
<protein>
    <recommendedName>
        <fullName evidence="4">Ubiquitin carboxyl-terminal hydrolase 19</fullName>
    </recommendedName>
</protein>
<feature type="compositionally biased region" description="Low complexity" evidence="1">
    <location>
        <begin position="160"/>
        <end position="175"/>
    </location>
</feature>
<dbReference type="GeneID" id="85305267"/>
<sequence>MDPRFVVTREEFHHVQADLKQVQFVQSSHADRLLRLEKRQADDAALKSVWNSPFPSVLGGTPQHGPVHMPSNEVFDDLDGEGQNLLGSLHLEADDEPTRRGAASRANSVRFDESALQSSSWGGQGGRHSGEFGPARPGSGLGNHAMMERSFSHKSDGRHSSAGHSVHSMHSGVSGRASSLGLDTNFVVGGRGEDSPLDIPEPPPGFFFLGPVPSIIRCWLNTDFCSSTLLYAAVCTGAKTSTVDFSLVKELDLADDIHRDTEGIHRIRLPVYLAEARVTQSNSRSPSPAPQLPSIQASFQVTGIEHTDPAEMSRRVRIFIGSDTLRLHSADILFSQNIMTLYGNDRDKLSVPLVRPEDDAVFKHLSTAHIMPEKPKLNASAPEFVSTDNTSKSDVQSTDPASSQPKNSEIDSQRPLSRTGRQLGQAGKVAPASTASESGAESERQAAESTAPEVPGRDSGKHTSSSRRDSSTAIWGPWRQGASGNGGENGPRENGPLSGYQPAARVSRGMKILKPSKSSGSSSTKTGAPYEPAPSRRGSGEHRRRSQASASTAETGTGTGTVRWDSKRSISGVLGGNASSGGSSKPPAISHDTAKGSSASRSASNPLGNASAFASWMGHAGKHKTPTPAAE</sequence>
<organism evidence="2 3">
    <name type="scientific">Phialemonium atrogriseum</name>
    <dbReference type="NCBI Taxonomy" id="1093897"/>
    <lineage>
        <taxon>Eukaryota</taxon>
        <taxon>Fungi</taxon>
        <taxon>Dikarya</taxon>
        <taxon>Ascomycota</taxon>
        <taxon>Pezizomycotina</taxon>
        <taxon>Sordariomycetes</taxon>
        <taxon>Sordariomycetidae</taxon>
        <taxon>Cephalothecales</taxon>
        <taxon>Cephalothecaceae</taxon>
        <taxon>Phialemonium</taxon>
    </lineage>
</organism>
<evidence type="ECO:0000313" key="3">
    <source>
        <dbReference type="Proteomes" id="UP001244011"/>
    </source>
</evidence>
<name>A0AAJ0C148_9PEZI</name>
<evidence type="ECO:0008006" key="4">
    <source>
        <dbReference type="Google" id="ProtNLM"/>
    </source>
</evidence>
<keyword evidence="3" id="KW-1185">Reference proteome</keyword>
<feature type="compositionally biased region" description="Low complexity" evidence="1">
    <location>
        <begin position="547"/>
        <end position="556"/>
    </location>
</feature>
<feature type="compositionally biased region" description="Low complexity" evidence="1">
    <location>
        <begin position="430"/>
        <end position="439"/>
    </location>
</feature>
<feature type="compositionally biased region" description="Polar residues" evidence="1">
    <location>
        <begin position="595"/>
        <end position="608"/>
    </location>
</feature>
<gene>
    <name evidence="2" type="ORF">QBC33DRAFT_134892</name>
</gene>
<dbReference type="RefSeq" id="XP_060281984.1">
    <property type="nucleotide sequence ID" value="XM_060422080.1"/>
</dbReference>
<evidence type="ECO:0000313" key="2">
    <source>
        <dbReference type="EMBL" id="KAK1765771.1"/>
    </source>
</evidence>
<feature type="region of interest" description="Disordered" evidence="1">
    <location>
        <begin position="92"/>
        <end position="175"/>
    </location>
</feature>
<proteinExistence type="predicted"/>
<evidence type="ECO:0000256" key="1">
    <source>
        <dbReference type="SAM" id="MobiDB-lite"/>
    </source>
</evidence>
<dbReference type="EMBL" id="MU839014">
    <property type="protein sequence ID" value="KAK1765771.1"/>
    <property type="molecule type" value="Genomic_DNA"/>
</dbReference>
<feature type="compositionally biased region" description="Basic and acidic residues" evidence="1">
    <location>
        <begin position="455"/>
        <end position="470"/>
    </location>
</feature>
<feature type="region of interest" description="Disordered" evidence="1">
    <location>
        <begin position="373"/>
        <end position="631"/>
    </location>
</feature>
<reference evidence="2" key="1">
    <citation type="submission" date="2023-06" db="EMBL/GenBank/DDBJ databases">
        <title>Genome-scale phylogeny and comparative genomics of the fungal order Sordariales.</title>
        <authorList>
            <consortium name="Lawrence Berkeley National Laboratory"/>
            <person name="Hensen N."/>
            <person name="Bonometti L."/>
            <person name="Westerberg I."/>
            <person name="Brannstrom I.O."/>
            <person name="Guillou S."/>
            <person name="Cros-Aarteil S."/>
            <person name="Calhoun S."/>
            <person name="Haridas S."/>
            <person name="Kuo A."/>
            <person name="Mondo S."/>
            <person name="Pangilinan J."/>
            <person name="Riley R."/>
            <person name="Labutti K."/>
            <person name="Andreopoulos B."/>
            <person name="Lipzen A."/>
            <person name="Chen C."/>
            <person name="Yanf M."/>
            <person name="Daum C."/>
            <person name="Ng V."/>
            <person name="Clum A."/>
            <person name="Steindorff A."/>
            <person name="Ohm R."/>
            <person name="Martin F."/>
            <person name="Silar P."/>
            <person name="Natvig D."/>
            <person name="Lalanne C."/>
            <person name="Gautier V."/>
            <person name="Ament-Velasquez S.L."/>
            <person name="Kruys A."/>
            <person name="Hutchinson M.I."/>
            <person name="Powell A.J."/>
            <person name="Barry K."/>
            <person name="Miller A.N."/>
            <person name="Grigoriev I.V."/>
            <person name="Debuchy R."/>
            <person name="Gladieux P."/>
            <person name="Thoren M.H."/>
            <person name="Johannesson H."/>
        </authorList>
    </citation>
    <scope>NUCLEOTIDE SEQUENCE</scope>
    <source>
        <strain evidence="2">8032-3</strain>
    </source>
</reference>